<dbReference type="Proteomes" id="UP000315577">
    <property type="component" value="Unassembled WGS sequence"/>
</dbReference>
<dbReference type="Gene3D" id="3.40.30.10">
    <property type="entry name" value="Glutaredoxin"/>
    <property type="match status" value="1"/>
</dbReference>
<dbReference type="PANTHER" id="PTHR30041:SF8">
    <property type="entry name" value="PROTEIN YFFB"/>
    <property type="match status" value="1"/>
</dbReference>
<dbReference type="EMBL" id="SMAH01000001">
    <property type="protein sequence ID" value="TCS99836.1"/>
    <property type="molecule type" value="Genomic_DNA"/>
</dbReference>
<evidence type="ECO:0000313" key="3">
    <source>
        <dbReference type="EMBL" id="TCS99836.1"/>
    </source>
</evidence>
<evidence type="ECO:0000256" key="2">
    <source>
        <dbReference type="PROSITE-ProRule" id="PRU01282"/>
    </source>
</evidence>
<gene>
    <name evidence="4" type="primary">spxA</name>
    <name evidence="3" type="ORF">EDC36_101104</name>
    <name evidence="4" type="ORF">Tigna_00596</name>
</gene>
<comment type="similarity">
    <text evidence="1 2">Belongs to the ArsC family.</text>
</comment>
<name>A0A4R3LPB1_9BURK</name>
<dbReference type="CDD" id="cd03035">
    <property type="entry name" value="ArsC_Yffb"/>
    <property type="match status" value="1"/>
</dbReference>
<dbReference type="OrthoDB" id="9803749at2"/>
<evidence type="ECO:0000313" key="4">
    <source>
        <dbReference type="EMBL" id="TSE23221.1"/>
    </source>
</evidence>
<dbReference type="InterPro" id="IPR006504">
    <property type="entry name" value="Tscrpt_reg_Spx/MgsR"/>
</dbReference>
<dbReference type="PROSITE" id="PS51353">
    <property type="entry name" value="ARSC"/>
    <property type="match status" value="1"/>
</dbReference>
<dbReference type="NCBIfam" id="TIGR01617">
    <property type="entry name" value="arsC_related"/>
    <property type="match status" value="1"/>
</dbReference>
<sequence>MVRVYGIPNCETVKRARAWLQAQGVAHTFHDFKKQGLPPERLDAWLAALGWEALLNRRGTTWRQLDEAARAVVTDAASARALMLAKPSVVRRPVVEWSDGTVSAGFDPEDWVRRV</sequence>
<comment type="caution">
    <text evidence="3">The sequence shown here is derived from an EMBL/GenBank/DDBJ whole genome shotgun (WGS) entry which is preliminary data.</text>
</comment>
<dbReference type="RefSeq" id="WP_132961301.1">
    <property type="nucleotide sequence ID" value="NZ_SMAH01000001.1"/>
</dbReference>
<evidence type="ECO:0000313" key="5">
    <source>
        <dbReference type="Proteomes" id="UP000295536"/>
    </source>
</evidence>
<dbReference type="AlphaFoldDB" id="A0A4R3LPB1"/>
<dbReference type="PANTHER" id="PTHR30041">
    <property type="entry name" value="ARSENATE REDUCTASE"/>
    <property type="match status" value="1"/>
</dbReference>
<dbReference type="InterPro" id="IPR036249">
    <property type="entry name" value="Thioredoxin-like_sf"/>
</dbReference>
<organism evidence="3 5">
    <name type="scientific">Tepidimonas ignava</name>
    <dbReference type="NCBI Taxonomy" id="114249"/>
    <lineage>
        <taxon>Bacteria</taxon>
        <taxon>Pseudomonadati</taxon>
        <taxon>Pseudomonadota</taxon>
        <taxon>Betaproteobacteria</taxon>
        <taxon>Burkholderiales</taxon>
        <taxon>Tepidimonas</taxon>
    </lineage>
</organism>
<accession>A0A4R3LPB1</accession>
<evidence type="ECO:0000256" key="1">
    <source>
        <dbReference type="ARBA" id="ARBA00007198"/>
    </source>
</evidence>
<dbReference type="EMBL" id="VJNC01000003">
    <property type="protein sequence ID" value="TSE23221.1"/>
    <property type="molecule type" value="Genomic_DNA"/>
</dbReference>
<dbReference type="SUPFAM" id="SSF52833">
    <property type="entry name" value="Thioredoxin-like"/>
    <property type="match status" value="1"/>
</dbReference>
<reference evidence="3 5" key="1">
    <citation type="submission" date="2019-03" db="EMBL/GenBank/DDBJ databases">
        <title>Genomic Encyclopedia of Type Strains, Phase IV (KMG-IV): sequencing the most valuable type-strain genomes for metagenomic binning, comparative biology and taxonomic classification.</title>
        <authorList>
            <person name="Goeker M."/>
        </authorList>
    </citation>
    <scope>NUCLEOTIDE SEQUENCE [LARGE SCALE GENOMIC DNA]</scope>
    <source>
        <strain evidence="3 5">DSM 12034</strain>
    </source>
</reference>
<dbReference type="NCBIfam" id="NF008107">
    <property type="entry name" value="PRK10853.1"/>
    <property type="match status" value="1"/>
</dbReference>
<proteinExistence type="inferred from homology"/>
<protein>
    <submittedName>
        <fullName evidence="4">Regulatory protein Spx</fullName>
    </submittedName>
    <submittedName>
        <fullName evidence="3">Spx/MgsR family transcriptional regulator</fullName>
    </submittedName>
</protein>
<dbReference type="Pfam" id="PF03960">
    <property type="entry name" value="ArsC"/>
    <property type="match status" value="1"/>
</dbReference>
<dbReference type="Proteomes" id="UP000295536">
    <property type="component" value="Unassembled WGS sequence"/>
</dbReference>
<reference evidence="4 6" key="2">
    <citation type="submission" date="2019-07" db="EMBL/GenBank/DDBJ databases">
        <title>Tepidimonas ignava SPS-1037 draft genome.</title>
        <authorList>
            <person name="Da Costa M.S."/>
            <person name="Froufe H.J.C."/>
            <person name="Egas C."/>
            <person name="Albuquerque L."/>
        </authorList>
    </citation>
    <scope>NUCLEOTIDE SEQUENCE [LARGE SCALE GENOMIC DNA]</scope>
    <source>
        <strain evidence="4 6">SPS-1037</strain>
    </source>
</reference>
<evidence type="ECO:0000313" key="6">
    <source>
        <dbReference type="Proteomes" id="UP000315577"/>
    </source>
</evidence>
<dbReference type="InterPro" id="IPR006660">
    <property type="entry name" value="Arsenate_reductase-like"/>
</dbReference>
<keyword evidence="6" id="KW-1185">Reference proteome</keyword>